<evidence type="ECO:0000313" key="2">
    <source>
        <dbReference type="EMBL" id="RPA77208.1"/>
    </source>
</evidence>
<dbReference type="SUPFAM" id="SSF48403">
    <property type="entry name" value="Ankyrin repeat"/>
    <property type="match status" value="1"/>
</dbReference>
<reference evidence="2 3" key="1">
    <citation type="journal article" date="2018" name="Nat. Ecol. Evol.">
        <title>Pezizomycetes genomes reveal the molecular basis of ectomycorrhizal truffle lifestyle.</title>
        <authorList>
            <person name="Murat C."/>
            <person name="Payen T."/>
            <person name="Noel B."/>
            <person name="Kuo A."/>
            <person name="Morin E."/>
            <person name="Chen J."/>
            <person name="Kohler A."/>
            <person name="Krizsan K."/>
            <person name="Balestrini R."/>
            <person name="Da Silva C."/>
            <person name="Montanini B."/>
            <person name="Hainaut M."/>
            <person name="Levati E."/>
            <person name="Barry K.W."/>
            <person name="Belfiori B."/>
            <person name="Cichocki N."/>
            <person name="Clum A."/>
            <person name="Dockter R.B."/>
            <person name="Fauchery L."/>
            <person name="Guy J."/>
            <person name="Iotti M."/>
            <person name="Le Tacon F."/>
            <person name="Lindquist E.A."/>
            <person name="Lipzen A."/>
            <person name="Malagnac F."/>
            <person name="Mello A."/>
            <person name="Molinier V."/>
            <person name="Miyauchi S."/>
            <person name="Poulain J."/>
            <person name="Riccioni C."/>
            <person name="Rubini A."/>
            <person name="Sitrit Y."/>
            <person name="Splivallo R."/>
            <person name="Traeger S."/>
            <person name="Wang M."/>
            <person name="Zifcakova L."/>
            <person name="Wipf D."/>
            <person name="Zambonelli A."/>
            <person name="Paolocci F."/>
            <person name="Nowrousian M."/>
            <person name="Ottonello S."/>
            <person name="Baldrian P."/>
            <person name="Spatafora J.W."/>
            <person name="Henrissat B."/>
            <person name="Nagy L.G."/>
            <person name="Aury J.M."/>
            <person name="Wincker P."/>
            <person name="Grigoriev I.V."/>
            <person name="Bonfante P."/>
            <person name="Martin F.M."/>
        </authorList>
    </citation>
    <scope>NUCLEOTIDE SEQUENCE [LARGE SCALE GENOMIC DNA]</scope>
    <source>
        <strain evidence="2 3">RN42</strain>
    </source>
</reference>
<dbReference type="Proteomes" id="UP000275078">
    <property type="component" value="Unassembled WGS sequence"/>
</dbReference>
<dbReference type="Gene3D" id="1.25.40.20">
    <property type="entry name" value="Ankyrin repeat-containing domain"/>
    <property type="match status" value="1"/>
</dbReference>
<keyword evidence="3" id="KW-1185">Reference proteome</keyword>
<evidence type="ECO:0000313" key="3">
    <source>
        <dbReference type="Proteomes" id="UP000275078"/>
    </source>
</evidence>
<feature type="region of interest" description="Disordered" evidence="1">
    <location>
        <begin position="11"/>
        <end position="48"/>
    </location>
</feature>
<dbReference type="EMBL" id="ML119730">
    <property type="protein sequence ID" value="RPA77208.1"/>
    <property type="molecule type" value="Genomic_DNA"/>
</dbReference>
<sequence length="358" mass="40066">MSTCPRRILIPRSRKKLLPGDPTLPAFIPPPDNITQQDSTARNDDAPEGRVRAAPIDVSPSSKTHPSTTFTSLPLELHLEIGAWLASYAHPNSSHYLPTVTTILRLLAVSHSIRDLYLPVFHNILTTTLHLCCGAPIPTKHDIIYTTLHYFGSRLKLWLSTEADLVRLSEFIQMLDMESRTNRLFVSEILMSMIQKQKYELVDELLDLEKARAALNTDQDVRLALFDLLVNRNDETLADMIWAALEWGSAEEDGALDRHLFGLLGIWPLHYAVRCGGLVRFLAGEGCDVNAKNHVGRTPLGELGGKVSVRNVLKEKTDWFGHRTVAEFLLEHGAVVEVGDTLIQAVDGSRRRGRFGRQ</sequence>
<dbReference type="InterPro" id="IPR036770">
    <property type="entry name" value="Ankyrin_rpt-contain_sf"/>
</dbReference>
<organism evidence="2 3">
    <name type="scientific">Ascobolus immersus RN42</name>
    <dbReference type="NCBI Taxonomy" id="1160509"/>
    <lineage>
        <taxon>Eukaryota</taxon>
        <taxon>Fungi</taxon>
        <taxon>Dikarya</taxon>
        <taxon>Ascomycota</taxon>
        <taxon>Pezizomycotina</taxon>
        <taxon>Pezizomycetes</taxon>
        <taxon>Pezizales</taxon>
        <taxon>Ascobolaceae</taxon>
        <taxon>Ascobolus</taxon>
    </lineage>
</organism>
<dbReference type="InterPro" id="IPR002110">
    <property type="entry name" value="Ankyrin_rpt"/>
</dbReference>
<dbReference type="AlphaFoldDB" id="A0A3N4HXH5"/>
<accession>A0A3N4HXH5</accession>
<dbReference type="Pfam" id="PF00023">
    <property type="entry name" value="Ank"/>
    <property type="match status" value="1"/>
</dbReference>
<evidence type="ECO:0000256" key="1">
    <source>
        <dbReference type="SAM" id="MobiDB-lite"/>
    </source>
</evidence>
<proteinExistence type="predicted"/>
<gene>
    <name evidence="2" type="ORF">BJ508DRAFT_417209</name>
</gene>
<name>A0A3N4HXH5_ASCIM</name>
<protein>
    <submittedName>
        <fullName evidence="2">Uncharacterized protein</fullName>
    </submittedName>
</protein>
<dbReference type="OrthoDB" id="19174at2759"/>